<sequence length="64" mass="7103">MSARDYLGNEITKGCKVVFVETGYRNLKSGMVLEVHPRQVTIVFPDSGQQGQTKRDHSAVVVKP</sequence>
<evidence type="ECO:0000313" key="1">
    <source>
        <dbReference type="EMBL" id="XAI70967.1"/>
    </source>
</evidence>
<accession>A0AAU6W2Y6</accession>
<protein>
    <submittedName>
        <fullName evidence="1">Uncharacterized protein</fullName>
    </submittedName>
</protein>
<dbReference type="InterPro" id="IPR055629">
    <property type="entry name" value="DUF7205"/>
</dbReference>
<reference evidence="1" key="1">
    <citation type="journal article" date="2024" name="J. Gen. Virol.">
        <title>Novel phages of Pseudomonas syringae unveil numerous potential auxiliary metabolic genes.</title>
        <authorList>
            <person name="Feltin C."/>
            <person name="Garneau J.R."/>
            <person name="Morris C.E."/>
            <person name="Berard A."/>
            <person name="Torres-Barcelo C."/>
        </authorList>
    </citation>
    <scope>NUCLEOTIDE SEQUENCE</scope>
</reference>
<dbReference type="Pfam" id="PF23835">
    <property type="entry name" value="DUF7205"/>
    <property type="match status" value="1"/>
</dbReference>
<proteinExistence type="predicted"/>
<name>A0AAU6W2Y6_9CAUD</name>
<organism evidence="1">
    <name type="scientific">Pseudomonas phage Ghuch01</name>
    <dbReference type="NCBI Taxonomy" id="3138535"/>
    <lineage>
        <taxon>Viruses</taxon>
        <taxon>Duplodnaviria</taxon>
        <taxon>Heunggongvirae</taxon>
        <taxon>Uroviricota</taxon>
        <taxon>Caudoviricetes</taxon>
        <taxon>Autographivirales</taxon>
        <taxon>Autotranscriptaviridae</taxon>
        <taxon>Studiervirinae</taxon>
        <taxon>Ghunavirus</taxon>
    </lineage>
</organism>
<dbReference type="EMBL" id="PP179330">
    <property type="protein sequence ID" value="XAI70967.1"/>
    <property type="molecule type" value="Genomic_DNA"/>
</dbReference>
<gene>
    <name evidence="1" type="ORF">Ghuch01_00017</name>
</gene>